<dbReference type="EMBL" id="JBJQOH010000003">
    <property type="protein sequence ID" value="KAL3693739.1"/>
    <property type="molecule type" value="Genomic_DNA"/>
</dbReference>
<evidence type="ECO:0000313" key="3">
    <source>
        <dbReference type="Proteomes" id="UP001633002"/>
    </source>
</evidence>
<protein>
    <recommendedName>
        <fullName evidence="4">Period</fullName>
    </recommendedName>
</protein>
<evidence type="ECO:0000313" key="2">
    <source>
        <dbReference type="EMBL" id="KAL3693739.1"/>
    </source>
</evidence>
<feature type="compositionally biased region" description="Polar residues" evidence="1">
    <location>
        <begin position="124"/>
        <end position="133"/>
    </location>
</feature>
<evidence type="ECO:0000256" key="1">
    <source>
        <dbReference type="SAM" id="MobiDB-lite"/>
    </source>
</evidence>
<dbReference type="Proteomes" id="UP001633002">
    <property type="component" value="Unassembled WGS sequence"/>
</dbReference>
<dbReference type="AlphaFoldDB" id="A0ABD3HWM2"/>
<gene>
    <name evidence="2" type="ORF">R1sor_007390</name>
</gene>
<reference evidence="2 3" key="1">
    <citation type="submission" date="2024-09" db="EMBL/GenBank/DDBJ databases">
        <title>Chromosome-scale assembly of Riccia sorocarpa.</title>
        <authorList>
            <person name="Paukszto L."/>
        </authorList>
    </citation>
    <scope>NUCLEOTIDE SEQUENCE [LARGE SCALE GENOMIC DNA]</scope>
    <source>
        <strain evidence="2">LP-2024</strain>
        <tissue evidence="2">Aerial parts of the thallus</tissue>
    </source>
</reference>
<evidence type="ECO:0008006" key="4">
    <source>
        <dbReference type="Google" id="ProtNLM"/>
    </source>
</evidence>
<sequence length="133" mass="14965">MMKSKQDRDTVLSHVHAHIRNCTVAHMPWTPDMDVAGYVPKLKPTEVEPLPDSVFVTLAGCDYQCPLRKVEEIKSSQGGDSDQEEGHSSEHQSHREPTENIRCDGEYSDSLGLHQLKSSKSDDYPTQMTRQPS</sequence>
<accession>A0ABD3HWM2</accession>
<feature type="region of interest" description="Disordered" evidence="1">
    <location>
        <begin position="72"/>
        <end position="133"/>
    </location>
</feature>
<keyword evidence="3" id="KW-1185">Reference proteome</keyword>
<proteinExistence type="predicted"/>
<feature type="compositionally biased region" description="Basic and acidic residues" evidence="1">
    <location>
        <begin position="84"/>
        <end position="105"/>
    </location>
</feature>
<organism evidence="2 3">
    <name type="scientific">Riccia sorocarpa</name>
    <dbReference type="NCBI Taxonomy" id="122646"/>
    <lineage>
        <taxon>Eukaryota</taxon>
        <taxon>Viridiplantae</taxon>
        <taxon>Streptophyta</taxon>
        <taxon>Embryophyta</taxon>
        <taxon>Marchantiophyta</taxon>
        <taxon>Marchantiopsida</taxon>
        <taxon>Marchantiidae</taxon>
        <taxon>Marchantiales</taxon>
        <taxon>Ricciaceae</taxon>
        <taxon>Riccia</taxon>
    </lineage>
</organism>
<name>A0ABD3HWM2_9MARC</name>
<comment type="caution">
    <text evidence="2">The sequence shown here is derived from an EMBL/GenBank/DDBJ whole genome shotgun (WGS) entry which is preliminary data.</text>
</comment>